<dbReference type="SUPFAM" id="SSF54106">
    <property type="entry name" value="LysM domain"/>
    <property type="match status" value="1"/>
</dbReference>
<organism evidence="3 4">
    <name type="scientific">Geobacter sulfurreducens (strain ATCC 51573 / DSM 12127 / PCA)</name>
    <dbReference type="NCBI Taxonomy" id="243231"/>
    <lineage>
        <taxon>Bacteria</taxon>
        <taxon>Pseudomonadati</taxon>
        <taxon>Thermodesulfobacteriota</taxon>
        <taxon>Desulfuromonadia</taxon>
        <taxon>Geobacterales</taxon>
        <taxon>Geobacteraceae</taxon>
        <taxon>Geobacter</taxon>
    </lineage>
</organism>
<dbReference type="STRING" id="243231.GSU2551"/>
<gene>
    <name evidence="3" type="ordered locus">GSU2551</name>
</gene>
<dbReference type="PANTHER" id="PTHR34700">
    <property type="entry name" value="POTASSIUM BINDING PROTEIN KBP"/>
    <property type="match status" value="1"/>
</dbReference>
<proteinExistence type="predicted"/>
<keyword evidence="1" id="KW-0732">Signal</keyword>
<evidence type="ECO:0000313" key="3">
    <source>
        <dbReference type="EMBL" id="AAR35924.1"/>
    </source>
</evidence>
<evidence type="ECO:0000256" key="1">
    <source>
        <dbReference type="SAM" id="SignalP"/>
    </source>
</evidence>
<evidence type="ECO:0000313" key="4">
    <source>
        <dbReference type="Proteomes" id="UP000000577"/>
    </source>
</evidence>
<dbReference type="EnsemblBacteria" id="AAR35924">
    <property type="protein sequence ID" value="AAR35924"/>
    <property type="gene ID" value="GSU2551"/>
</dbReference>
<keyword evidence="4" id="KW-1185">Reference proteome</keyword>
<dbReference type="InterPro" id="IPR052196">
    <property type="entry name" value="Bact_Kbp"/>
</dbReference>
<dbReference type="PANTHER" id="PTHR34700:SF4">
    <property type="entry name" value="PHAGE-LIKE ELEMENT PBSX PROTEIN XKDP"/>
    <property type="match status" value="1"/>
</dbReference>
<dbReference type="AlphaFoldDB" id="Q74A40"/>
<dbReference type="InParanoid" id="Q74A40"/>
<sequence>MTMKRMLAASLLLALSLVAPLGVLAAAEEPTVYVIQKGDTLWGLSERFLKDPYYWPNLWARNPAIGNPHFIYPGQRVRVYPDRIEIEPRTPATPEAAPSPRPSEEPVAERSFLVSGSEGYLVEKGFKPAGRIITTSQSRVIVGEDDIVYVDIGADQGAKVGDRFSVYKKLEAVSHPVTNVILGEKMIPLGTLQLTEVEGKVSKAIVTKSYQEIGPGSLILPWRDKRRLVPLKAAQQDMNGFVVDSQGGNKAISEGDLVFIDLGKSQGAQPGHMLYVLRDVVPDQQYADISVKKLPPEVIGALVVVASGETTSTALVVKSIDTIYRGDRVEVRAAR</sequence>
<accession>Q74A40</accession>
<feature type="signal peptide" evidence="1">
    <location>
        <begin position="1"/>
        <end position="25"/>
    </location>
</feature>
<dbReference type="PROSITE" id="PS51782">
    <property type="entry name" value="LYSM"/>
    <property type="match status" value="1"/>
</dbReference>
<evidence type="ECO:0000259" key="2">
    <source>
        <dbReference type="PROSITE" id="PS51782"/>
    </source>
</evidence>
<reference evidence="3 4" key="2">
    <citation type="journal article" date="2012" name="BMC Genomics">
        <title>Comparative genomic analysis of Geobacter sulfurreducens KN400, a strain with enhanced capacity for extracellular electron transfer and electricity production.</title>
        <authorList>
            <person name="Butler J.E."/>
            <person name="Young N.D."/>
            <person name="Aklujkar M."/>
            <person name="Lovley D.R."/>
        </authorList>
    </citation>
    <scope>NUCLEOTIDE SEQUENCE [LARGE SCALE GENOMIC DNA]</scope>
    <source>
        <strain evidence="4">ATCC 51573 / DSM 12127 / PCA</strain>
    </source>
</reference>
<feature type="domain" description="LysM" evidence="2">
    <location>
        <begin position="31"/>
        <end position="79"/>
    </location>
</feature>
<dbReference type="KEGG" id="gsu:GSU2551"/>
<dbReference type="PATRIC" id="fig|243231.5.peg.2581"/>
<dbReference type="Pfam" id="PF01476">
    <property type="entry name" value="LysM"/>
    <property type="match status" value="1"/>
</dbReference>
<dbReference type="InterPro" id="IPR036779">
    <property type="entry name" value="LysM_dom_sf"/>
</dbReference>
<reference evidence="3 4" key="1">
    <citation type="journal article" date="2003" name="Science">
        <title>Genome of Geobacter sulfurreducens: metal reduction in subsurface environments.</title>
        <authorList>
            <person name="Methe B.A."/>
            <person name="Nelson K.E."/>
            <person name="Eisen J.A."/>
            <person name="Paulsen I.T."/>
            <person name="Nelson W."/>
            <person name="Heidelberg J.F."/>
            <person name="Wu D."/>
            <person name="Wu M."/>
            <person name="Ward N."/>
            <person name="Beanan M.J."/>
            <person name="Dodson R.J."/>
            <person name="Madupu R."/>
            <person name="Brinkac L.M."/>
            <person name="Daugherty S.C."/>
            <person name="DeBoy R.T."/>
            <person name="Durkin A.S."/>
            <person name="Gwinn M."/>
            <person name="Kolonay J.F."/>
            <person name="Sullivan S.A."/>
            <person name="Haft D.H."/>
            <person name="Selengut J."/>
            <person name="Davidsen T.M."/>
            <person name="Zafar N."/>
            <person name="White O."/>
            <person name="Tran B."/>
            <person name="Romero C."/>
            <person name="Forberger H.A."/>
            <person name="Weidman J."/>
            <person name="Khouri H."/>
            <person name="Feldblyum T.V."/>
            <person name="Utterback T.R."/>
            <person name="Van Aken S.E."/>
            <person name="Lovley D.R."/>
            <person name="Fraser C.M."/>
        </authorList>
    </citation>
    <scope>NUCLEOTIDE SEQUENCE [LARGE SCALE GENOMIC DNA]</scope>
    <source>
        <strain evidence="4">ATCC 51573 / DSM 12127 / PCA</strain>
    </source>
</reference>
<dbReference type="eggNOG" id="COG1652">
    <property type="taxonomic scope" value="Bacteria"/>
</dbReference>
<dbReference type="HOGENOM" id="CLU_050533_1_1_7"/>
<name>Q74A40_GEOSL</name>
<dbReference type="OrthoDB" id="9765158at2"/>
<dbReference type="EMBL" id="AE017180">
    <property type="protein sequence ID" value="AAR35924.1"/>
    <property type="molecule type" value="Genomic_DNA"/>
</dbReference>
<dbReference type="Proteomes" id="UP000000577">
    <property type="component" value="Chromosome"/>
</dbReference>
<dbReference type="InterPro" id="IPR018392">
    <property type="entry name" value="LysM"/>
</dbReference>
<feature type="chain" id="PRO_5004286320" evidence="1">
    <location>
        <begin position="26"/>
        <end position="335"/>
    </location>
</feature>
<dbReference type="Gene3D" id="3.10.350.10">
    <property type="entry name" value="LysM domain"/>
    <property type="match status" value="1"/>
</dbReference>
<dbReference type="CDD" id="cd00118">
    <property type="entry name" value="LysM"/>
    <property type="match status" value="1"/>
</dbReference>
<dbReference type="SMART" id="SM00257">
    <property type="entry name" value="LysM"/>
    <property type="match status" value="1"/>
</dbReference>
<protein>
    <submittedName>
        <fullName evidence="3">LysM domain protein</fullName>
    </submittedName>
</protein>